<dbReference type="EMBL" id="FNEI01000010">
    <property type="protein sequence ID" value="SDJ41652.1"/>
    <property type="molecule type" value="Genomic_DNA"/>
</dbReference>
<evidence type="ECO:0000256" key="1">
    <source>
        <dbReference type="SAM" id="Phobius"/>
    </source>
</evidence>
<gene>
    <name evidence="3" type="ORF">SAMN05216555_110126</name>
</gene>
<feature type="domain" description="TadE-like" evidence="2">
    <location>
        <begin position="16"/>
        <end position="58"/>
    </location>
</feature>
<protein>
    <submittedName>
        <fullName evidence="3">TadE-like protein</fullName>
    </submittedName>
</protein>
<dbReference type="AlphaFoldDB" id="A0A1G8TJA6"/>
<dbReference type="InterPro" id="IPR012495">
    <property type="entry name" value="TadE-like_dom"/>
</dbReference>
<sequence>MQHERQFPMTRNSERGAVAVEFALLAPVLVLLLLGIMEFGRAYNAQVSLTNAAREGVRVMAISNDQTAARTAAKNAAVSLSPQLADANFTFSQASCSSGGQMSVTIKYTLSTLTGIAGPFPMQGVGVMVCAG</sequence>
<keyword evidence="1" id="KW-1133">Transmembrane helix</keyword>
<dbReference type="Proteomes" id="UP000182130">
    <property type="component" value="Unassembled WGS sequence"/>
</dbReference>
<evidence type="ECO:0000313" key="3">
    <source>
        <dbReference type="EMBL" id="SDJ41652.1"/>
    </source>
</evidence>
<dbReference type="Pfam" id="PF07811">
    <property type="entry name" value="TadE"/>
    <property type="match status" value="1"/>
</dbReference>
<keyword evidence="4" id="KW-1185">Reference proteome</keyword>
<evidence type="ECO:0000313" key="4">
    <source>
        <dbReference type="Proteomes" id="UP000182130"/>
    </source>
</evidence>
<accession>A0A1G8TJA6</accession>
<evidence type="ECO:0000259" key="2">
    <source>
        <dbReference type="Pfam" id="PF07811"/>
    </source>
</evidence>
<dbReference type="STRING" id="1045773.SAMN05216555_110126"/>
<organism evidence="3 4">
    <name type="scientific">Arthrobacter cupressi</name>
    <dbReference type="NCBI Taxonomy" id="1045773"/>
    <lineage>
        <taxon>Bacteria</taxon>
        <taxon>Bacillati</taxon>
        <taxon>Actinomycetota</taxon>
        <taxon>Actinomycetes</taxon>
        <taxon>Micrococcales</taxon>
        <taxon>Micrococcaceae</taxon>
        <taxon>Arthrobacter</taxon>
    </lineage>
</organism>
<feature type="transmembrane region" description="Helical" evidence="1">
    <location>
        <begin position="16"/>
        <end position="36"/>
    </location>
</feature>
<reference evidence="4" key="1">
    <citation type="submission" date="2016-10" db="EMBL/GenBank/DDBJ databases">
        <authorList>
            <person name="Varghese N."/>
            <person name="Submissions S."/>
        </authorList>
    </citation>
    <scope>NUCLEOTIDE SEQUENCE [LARGE SCALE GENOMIC DNA]</scope>
    <source>
        <strain evidence="4">CGMCC 1.10783</strain>
    </source>
</reference>
<proteinExistence type="predicted"/>
<name>A0A1G8TJA6_9MICC</name>
<keyword evidence="1" id="KW-0812">Transmembrane</keyword>
<keyword evidence="1" id="KW-0472">Membrane</keyword>